<dbReference type="InterPro" id="IPR036775">
    <property type="entry name" value="DNA_pol_Y-fam_lit_finger_sf"/>
</dbReference>
<feature type="binding site" evidence="15">
    <location>
        <position position="21"/>
    </location>
    <ligand>
        <name>Mg(2+)</name>
        <dbReference type="ChEBI" id="CHEBI:18420"/>
    </ligand>
</feature>
<dbReference type="Gene3D" id="3.40.1170.60">
    <property type="match status" value="1"/>
</dbReference>
<evidence type="ECO:0000313" key="17">
    <source>
        <dbReference type="EMBL" id="AIF83738.1"/>
    </source>
</evidence>
<dbReference type="InterPro" id="IPR043128">
    <property type="entry name" value="Rev_trsase/Diguanyl_cyclase"/>
</dbReference>
<keyword evidence="13 15" id="KW-0234">DNA repair</keyword>
<dbReference type="Pfam" id="PF21999">
    <property type="entry name" value="IMS_HHH_1"/>
    <property type="match status" value="1"/>
</dbReference>
<dbReference type="GO" id="GO:0003887">
    <property type="term" value="F:DNA-directed DNA polymerase activity"/>
    <property type="evidence" value="ECO:0007669"/>
    <property type="project" value="UniProtKB-UniRule"/>
</dbReference>
<evidence type="ECO:0000256" key="6">
    <source>
        <dbReference type="ARBA" id="ARBA00022695"/>
    </source>
</evidence>
<evidence type="ECO:0000256" key="10">
    <source>
        <dbReference type="ARBA" id="ARBA00022842"/>
    </source>
</evidence>
<dbReference type="SUPFAM" id="SSF56672">
    <property type="entry name" value="DNA/RNA polymerases"/>
    <property type="match status" value="1"/>
</dbReference>
<feature type="domain" description="UmuC" evidence="16">
    <location>
        <begin position="17"/>
        <end position="205"/>
    </location>
</feature>
<name>A0A075MRF7_9ARCH</name>
<dbReference type="GO" id="GO:0003684">
    <property type="term" value="F:damaged DNA binding"/>
    <property type="evidence" value="ECO:0007669"/>
    <property type="project" value="InterPro"/>
</dbReference>
<dbReference type="HOGENOM" id="CLU_012348_1_2_2"/>
<dbReference type="EMBL" id="CP007174">
    <property type="protein sequence ID" value="AIF83738.1"/>
    <property type="molecule type" value="Genomic_DNA"/>
</dbReference>
<comment type="catalytic activity">
    <reaction evidence="14 15">
        <text>DNA(n) + a 2'-deoxyribonucleoside 5'-triphosphate = DNA(n+1) + diphosphate</text>
        <dbReference type="Rhea" id="RHEA:22508"/>
        <dbReference type="Rhea" id="RHEA-COMP:17339"/>
        <dbReference type="Rhea" id="RHEA-COMP:17340"/>
        <dbReference type="ChEBI" id="CHEBI:33019"/>
        <dbReference type="ChEBI" id="CHEBI:61560"/>
        <dbReference type="ChEBI" id="CHEBI:173112"/>
        <dbReference type="EC" id="2.7.7.7"/>
    </reaction>
</comment>
<dbReference type="GO" id="GO:0006261">
    <property type="term" value="P:DNA-templated DNA replication"/>
    <property type="evidence" value="ECO:0007669"/>
    <property type="project" value="UniProtKB-UniRule"/>
</dbReference>
<evidence type="ECO:0000256" key="13">
    <source>
        <dbReference type="ARBA" id="ARBA00023204"/>
    </source>
</evidence>
<protein>
    <recommendedName>
        <fullName evidence="15">DNA polymerase IV</fullName>
        <shortName evidence="15">Pol IV</shortName>
        <ecNumber evidence="15">2.7.7.7</ecNumber>
    </recommendedName>
</protein>
<dbReference type="GO" id="GO:0000287">
    <property type="term" value="F:magnesium ion binding"/>
    <property type="evidence" value="ECO:0007669"/>
    <property type="project" value="UniProtKB-UniRule"/>
</dbReference>
<proteinExistence type="inferred from homology"/>
<dbReference type="GO" id="GO:0006281">
    <property type="term" value="P:DNA repair"/>
    <property type="evidence" value="ECO:0007669"/>
    <property type="project" value="UniProtKB-UniRule"/>
</dbReference>
<evidence type="ECO:0000256" key="3">
    <source>
        <dbReference type="ARBA" id="ARBA00022457"/>
    </source>
</evidence>
<keyword evidence="18" id="KW-1185">Reference proteome</keyword>
<dbReference type="Pfam" id="PF00817">
    <property type="entry name" value="IMS"/>
    <property type="match status" value="1"/>
</dbReference>
<comment type="similarity">
    <text evidence="2 15">Belongs to the DNA polymerase type-Y family.</text>
</comment>
<dbReference type="GO" id="GO:0042276">
    <property type="term" value="P:error-prone translesion synthesis"/>
    <property type="evidence" value="ECO:0007669"/>
    <property type="project" value="TreeGrafter"/>
</dbReference>
<evidence type="ECO:0000256" key="11">
    <source>
        <dbReference type="ARBA" id="ARBA00022932"/>
    </source>
</evidence>
<accession>A0A075MRF7</accession>
<keyword evidence="3 15" id="KW-0515">Mutator protein</keyword>
<dbReference type="EC" id="2.7.7.7" evidence="15"/>
<evidence type="ECO:0000256" key="9">
    <source>
        <dbReference type="ARBA" id="ARBA00022763"/>
    </source>
</evidence>
<dbReference type="InterPro" id="IPR001126">
    <property type="entry name" value="UmuC"/>
</dbReference>
<keyword evidence="10 15" id="KW-0460">Magnesium</keyword>
<dbReference type="InterPro" id="IPR017961">
    <property type="entry name" value="DNA_pol_Y-fam_little_finger"/>
</dbReference>
<evidence type="ECO:0000256" key="1">
    <source>
        <dbReference type="ARBA" id="ARBA00004496"/>
    </source>
</evidence>
<reference evidence="17 18" key="1">
    <citation type="journal article" date="2014" name="PLoS ONE">
        <title>Genome Sequence of Candidatus Nitrososphaera evergladensis from Group I.1b Enriched from Everglades Soil Reveals Novel Genomic Features of the Ammonia-Oxidizing Archaea.</title>
        <authorList>
            <person name="Zhalnina K.V."/>
            <person name="Dias R."/>
            <person name="Leonard M.T."/>
            <person name="Dorr de Quadros P."/>
            <person name="Camargo F.A."/>
            <person name="Drew J.C."/>
            <person name="Farmerie W.G."/>
            <person name="Daroub S.H."/>
            <person name="Triplett E.W."/>
        </authorList>
    </citation>
    <scope>NUCLEOTIDE SEQUENCE [LARGE SCALE GENOMIC DNA]</scope>
    <source>
        <strain evidence="17 18">SR1</strain>
    </source>
</reference>
<evidence type="ECO:0000256" key="15">
    <source>
        <dbReference type="HAMAP-Rule" id="MF_01113"/>
    </source>
</evidence>
<evidence type="ECO:0000256" key="8">
    <source>
        <dbReference type="ARBA" id="ARBA00022723"/>
    </source>
</evidence>
<dbReference type="GO" id="GO:0005737">
    <property type="term" value="C:cytoplasm"/>
    <property type="evidence" value="ECO:0007669"/>
    <property type="project" value="UniProtKB-SubCell"/>
</dbReference>
<organism evidence="17 18">
    <name type="scientific">Candidatus Nitrososphaera evergladensis SR1</name>
    <dbReference type="NCBI Taxonomy" id="1459636"/>
    <lineage>
        <taxon>Archaea</taxon>
        <taxon>Nitrososphaerota</taxon>
        <taxon>Nitrososphaeria</taxon>
        <taxon>Nitrososphaerales</taxon>
        <taxon>Nitrososphaeraceae</taxon>
        <taxon>Nitrososphaera</taxon>
    </lineage>
</organism>
<evidence type="ECO:0000256" key="4">
    <source>
        <dbReference type="ARBA" id="ARBA00022490"/>
    </source>
</evidence>
<dbReference type="CDD" id="cd03586">
    <property type="entry name" value="PolY_Pol_IV_kappa"/>
    <property type="match status" value="1"/>
</dbReference>
<keyword evidence="4 15" id="KW-0963">Cytoplasm</keyword>
<evidence type="ECO:0000256" key="12">
    <source>
        <dbReference type="ARBA" id="ARBA00023125"/>
    </source>
</evidence>
<evidence type="ECO:0000259" key="16">
    <source>
        <dbReference type="PROSITE" id="PS50173"/>
    </source>
</evidence>
<dbReference type="NCBIfam" id="NF002677">
    <property type="entry name" value="PRK02406.1"/>
    <property type="match status" value="1"/>
</dbReference>
<dbReference type="HAMAP" id="MF_01113">
    <property type="entry name" value="DNApol_IV"/>
    <property type="match status" value="1"/>
</dbReference>
<evidence type="ECO:0000256" key="5">
    <source>
        <dbReference type="ARBA" id="ARBA00022679"/>
    </source>
</evidence>
<dbReference type="Gene3D" id="3.30.70.270">
    <property type="match status" value="1"/>
</dbReference>
<dbReference type="PANTHER" id="PTHR11076">
    <property type="entry name" value="DNA REPAIR POLYMERASE UMUC / TRANSFERASE FAMILY MEMBER"/>
    <property type="match status" value="1"/>
</dbReference>
<keyword evidence="8 15" id="KW-0479">Metal-binding</keyword>
<dbReference type="Proteomes" id="UP000028194">
    <property type="component" value="Chromosome"/>
</dbReference>
<dbReference type="Pfam" id="PF11799">
    <property type="entry name" value="IMS_C"/>
    <property type="match status" value="1"/>
</dbReference>
<evidence type="ECO:0000256" key="14">
    <source>
        <dbReference type="ARBA" id="ARBA00049244"/>
    </source>
</evidence>
<dbReference type="PANTHER" id="PTHR11076:SF33">
    <property type="entry name" value="DNA POLYMERASE KAPPA"/>
    <property type="match status" value="1"/>
</dbReference>
<dbReference type="InterPro" id="IPR050116">
    <property type="entry name" value="DNA_polymerase-Y"/>
</dbReference>
<evidence type="ECO:0000256" key="7">
    <source>
        <dbReference type="ARBA" id="ARBA00022705"/>
    </source>
</evidence>
<feature type="binding site" evidence="15">
    <location>
        <position position="122"/>
    </location>
    <ligand>
        <name>Mg(2+)</name>
        <dbReference type="ChEBI" id="CHEBI:18420"/>
    </ligand>
</feature>
<dbReference type="InterPro" id="IPR053848">
    <property type="entry name" value="IMS_HHH_1"/>
</dbReference>
<dbReference type="Gene3D" id="1.10.150.20">
    <property type="entry name" value="5' to 3' exonuclease, C-terminal subdomain"/>
    <property type="match status" value="1"/>
</dbReference>
<comment type="cofactor">
    <cofactor evidence="15">
        <name>Mg(2+)</name>
        <dbReference type="ChEBI" id="CHEBI:18420"/>
    </cofactor>
    <text evidence="15">Binds 2 magnesium ions per subunit.</text>
</comment>
<comment type="subcellular location">
    <subcellularLocation>
        <location evidence="1 15">Cytoplasm</location>
    </subcellularLocation>
</comment>
<dbReference type="InterPro" id="IPR043502">
    <property type="entry name" value="DNA/RNA_pol_sf"/>
</dbReference>
<dbReference type="eggNOG" id="arCOG04582">
    <property type="taxonomic scope" value="Archaea"/>
</dbReference>
<comment type="function">
    <text evidence="15">Poorly processive, error-prone DNA polymerase involved in untargeted mutagenesis. Copies undamaged DNA at stalled replication forks, which arise in vivo from mismatched or misaligned primer ends. These misaligned primers can be extended by PolIV. Exhibits no 3'-5' exonuclease (proofreading) activity. May be involved in translesional synthesis.</text>
</comment>
<keyword evidence="7 15" id="KW-0235">DNA replication</keyword>
<keyword evidence="11 15" id="KW-0239">DNA-directed DNA polymerase</keyword>
<gene>
    <name evidence="15" type="primary">dbh</name>
    <name evidence="17" type="ORF">NTE_01677</name>
</gene>
<comment type="subunit">
    <text evidence="15">Monomer.</text>
</comment>
<dbReference type="InterPro" id="IPR022880">
    <property type="entry name" value="DNApol_IV"/>
</dbReference>
<dbReference type="Gene3D" id="3.30.1490.100">
    <property type="entry name" value="DNA polymerase, Y-family, little finger domain"/>
    <property type="match status" value="1"/>
</dbReference>
<dbReference type="SUPFAM" id="SSF100879">
    <property type="entry name" value="Lesion bypass DNA polymerase (Y-family), little finger domain"/>
    <property type="match status" value="1"/>
</dbReference>
<keyword evidence="5 15" id="KW-0808">Transferase</keyword>
<dbReference type="AlphaFoldDB" id="A0A075MRF7"/>
<evidence type="ECO:0000313" key="18">
    <source>
        <dbReference type="Proteomes" id="UP000028194"/>
    </source>
</evidence>
<dbReference type="PROSITE" id="PS50173">
    <property type="entry name" value="UMUC"/>
    <property type="match status" value="1"/>
</dbReference>
<keyword evidence="6 15" id="KW-0548">Nucleotidyltransferase</keyword>
<sequence length="382" mass="42054">MQACQYRPLPASLQRVVMHVDFDYFFAQCEEIRRPEIKERPVLVCVFSGRTEDSGVVSTANYVARKYGVKSGIPIRVAKAKLAQVDNALFLPLDADYYRQVSESAMAVIKEHADVFEHVGIDECFIDVSQRVKGSFDAAGALARTIKQQVQERIGLTCSVGVAPNKMLAKVASDYNKPDGLTAVGPENAVQFISALDVDKIPGIGPKTRDRLAELGVKTAGDLASFDLFKLMQEFGKKTATYIHNAAKGIDDEPVTESADGDRKQQIMRIVTLKKDAQSAEEMYADLEEICKQVYESATEKKAAFGSVGIILILDDLENVTRSRALKAHASSLDLLRATARSLLDEAMGEKKRSVRRLGVRISDLQDSSGQNTLFDYFSTAK</sequence>
<keyword evidence="9 15" id="KW-0227">DNA damage</keyword>
<feature type="site" description="Substrate discrimination" evidence="15">
    <location>
        <position position="26"/>
    </location>
</feature>
<feature type="active site" evidence="15">
    <location>
        <position position="123"/>
    </location>
</feature>
<dbReference type="KEGG" id="nev:NTE_01677"/>
<keyword evidence="12 15" id="KW-0238">DNA-binding</keyword>
<evidence type="ECO:0000256" key="2">
    <source>
        <dbReference type="ARBA" id="ARBA00010945"/>
    </source>
</evidence>
<dbReference type="OrthoDB" id="372207at2157"/>
<dbReference type="STRING" id="1459636.NTE_01677"/>